<dbReference type="Gene3D" id="3.30.1330.40">
    <property type="entry name" value="RutC-like"/>
    <property type="match status" value="1"/>
</dbReference>
<dbReference type="InterPro" id="IPR006056">
    <property type="entry name" value="RidA"/>
</dbReference>
<dbReference type="PANTHER" id="PTHR11803">
    <property type="entry name" value="2-IMINOBUTANOATE/2-IMINOPROPANOATE DEAMINASE RIDA"/>
    <property type="match status" value="1"/>
</dbReference>
<dbReference type="Pfam" id="PF01042">
    <property type="entry name" value="Ribonuc_L-PSP"/>
    <property type="match status" value="1"/>
</dbReference>
<dbReference type="PANTHER" id="PTHR11803:SF42">
    <property type="entry name" value="MMF1"/>
    <property type="match status" value="1"/>
</dbReference>
<dbReference type="Proteomes" id="UP000807353">
    <property type="component" value="Unassembled WGS sequence"/>
</dbReference>
<dbReference type="EMBL" id="MU150229">
    <property type="protein sequence ID" value="KAF9469767.1"/>
    <property type="molecule type" value="Genomic_DNA"/>
</dbReference>
<accession>A0A9P5YIR1</accession>
<evidence type="ECO:0000313" key="3">
    <source>
        <dbReference type="Proteomes" id="UP000807353"/>
    </source>
</evidence>
<dbReference type="GO" id="GO:0005739">
    <property type="term" value="C:mitochondrion"/>
    <property type="evidence" value="ECO:0007669"/>
    <property type="project" value="TreeGrafter"/>
</dbReference>
<gene>
    <name evidence="2" type="ORF">BDZ94DRAFT_1278917</name>
</gene>
<dbReference type="GO" id="GO:0005829">
    <property type="term" value="C:cytosol"/>
    <property type="evidence" value="ECO:0007669"/>
    <property type="project" value="TreeGrafter"/>
</dbReference>
<dbReference type="InterPro" id="IPR035959">
    <property type="entry name" value="RutC-like_sf"/>
</dbReference>
<proteinExistence type="inferred from homology"/>
<dbReference type="CDD" id="cd00448">
    <property type="entry name" value="YjgF_YER057c_UK114_family"/>
    <property type="match status" value="1"/>
</dbReference>
<dbReference type="GO" id="GO:0019239">
    <property type="term" value="F:deaminase activity"/>
    <property type="evidence" value="ECO:0007669"/>
    <property type="project" value="TreeGrafter"/>
</dbReference>
<protein>
    <submittedName>
        <fullName evidence="2">Endoribonuclease L-PSP</fullName>
    </submittedName>
</protein>
<dbReference type="AlphaFoldDB" id="A0A9P5YIR1"/>
<keyword evidence="3" id="KW-1185">Reference proteome</keyword>
<comment type="caution">
    <text evidence="2">The sequence shown here is derived from an EMBL/GenBank/DDBJ whole genome shotgun (WGS) entry which is preliminary data.</text>
</comment>
<comment type="similarity">
    <text evidence="1">Belongs to the RutC family.</text>
</comment>
<reference evidence="2" key="1">
    <citation type="submission" date="2020-11" db="EMBL/GenBank/DDBJ databases">
        <authorList>
            <consortium name="DOE Joint Genome Institute"/>
            <person name="Ahrendt S."/>
            <person name="Riley R."/>
            <person name="Andreopoulos W."/>
            <person name="Labutti K."/>
            <person name="Pangilinan J."/>
            <person name="Ruiz-Duenas F.J."/>
            <person name="Barrasa J.M."/>
            <person name="Sanchez-Garcia M."/>
            <person name="Camarero S."/>
            <person name="Miyauchi S."/>
            <person name="Serrano A."/>
            <person name="Linde D."/>
            <person name="Babiker R."/>
            <person name="Drula E."/>
            <person name="Ayuso-Fernandez I."/>
            <person name="Pacheco R."/>
            <person name="Padilla G."/>
            <person name="Ferreira P."/>
            <person name="Barriuso J."/>
            <person name="Kellner H."/>
            <person name="Castanera R."/>
            <person name="Alfaro M."/>
            <person name="Ramirez L."/>
            <person name="Pisabarro A.G."/>
            <person name="Kuo A."/>
            <person name="Tritt A."/>
            <person name="Lipzen A."/>
            <person name="He G."/>
            <person name="Yan M."/>
            <person name="Ng V."/>
            <person name="Cullen D."/>
            <person name="Martin F."/>
            <person name="Rosso M.-N."/>
            <person name="Henrissat B."/>
            <person name="Hibbett D."/>
            <person name="Martinez A.T."/>
            <person name="Grigoriev I.V."/>
        </authorList>
    </citation>
    <scope>NUCLEOTIDE SEQUENCE</scope>
    <source>
        <strain evidence="2">CBS 247.69</strain>
    </source>
</reference>
<dbReference type="FunFam" id="3.30.1330.40:FF:000001">
    <property type="entry name" value="L-PSP family endoribonuclease"/>
    <property type="match status" value="1"/>
</dbReference>
<name>A0A9P5YIR1_9AGAR</name>
<evidence type="ECO:0000256" key="1">
    <source>
        <dbReference type="ARBA" id="ARBA00010552"/>
    </source>
</evidence>
<evidence type="ECO:0000313" key="2">
    <source>
        <dbReference type="EMBL" id="KAF9469767.1"/>
    </source>
</evidence>
<dbReference type="SUPFAM" id="SSF55298">
    <property type="entry name" value="YjgF-like"/>
    <property type="match status" value="1"/>
</dbReference>
<sequence length="136" mass="14547">MSESKGIGLKQIVFTSEAIPPLPVFSQAVISQGHIYASGSIGVTREMKLVDGGVQPQTRAALENLATVLKAAGSGLEYIVKANIYLSNMSRDFQAMNAIYITFFKKDRMPARTCVGVAALPLGADVEIECIAEIPE</sequence>
<dbReference type="OrthoDB" id="309640at2759"/>
<organism evidence="2 3">
    <name type="scientific">Collybia nuda</name>
    <dbReference type="NCBI Taxonomy" id="64659"/>
    <lineage>
        <taxon>Eukaryota</taxon>
        <taxon>Fungi</taxon>
        <taxon>Dikarya</taxon>
        <taxon>Basidiomycota</taxon>
        <taxon>Agaricomycotina</taxon>
        <taxon>Agaricomycetes</taxon>
        <taxon>Agaricomycetidae</taxon>
        <taxon>Agaricales</taxon>
        <taxon>Tricholomatineae</taxon>
        <taxon>Clitocybaceae</taxon>
        <taxon>Collybia</taxon>
    </lineage>
</organism>
<dbReference type="InterPro" id="IPR006175">
    <property type="entry name" value="YjgF/YER057c/UK114"/>
</dbReference>
<dbReference type="NCBIfam" id="TIGR00004">
    <property type="entry name" value="Rid family detoxifying hydrolase"/>
    <property type="match status" value="1"/>
</dbReference>